<keyword evidence="3 8" id="KW-0285">Flavoprotein</keyword>
<dbReference type="HOGENOM" id="CLU_031864_5_1_6"/>
<organism evidence="11">
    <name type="scientific">Histophilus somni (strain 129Pt)</name>
    <name type="common">Haemophilus somnus</name>
    <dbReference type="NCBI Taxonomy" id="205914"/>
    <lineage>
        <taxon>Bacteria</taxon>
        <taxon>Pseudomonadati</taxon>
        <taxon>Pseudomonadota</taxon>
        <taxon>Gammaproteobacteria</taxon>
        <taxon>Pasteurellales</taxon>
        <taxon>Pasteurellaceae</taxon>
        <taxon>Histophilus</taxon>
    </lineage>
</organism>
<dbReference type="PROSITE" id="PS00573">
    <property type="entry name" value="PYRIDINE_REDOX_2"/>
    <property type="match status" value="1"/>
</dbReference>
<evidence type="ECO:0000256" key="3">
    <source>
        <dbReference type="ARBA" id="ARBA00022630"/>
    </source>
</evidence>
<dbReference type="GO" id="GO:0050660">
    <property type="term" value="F:flavin adenine dinucleotide binding"/>
    <property type="evidence" value="ECO:0007669"/>
    <property type="project" value="UniProtKB-ARBA"/>
</dbReference>
<dbReference type="GO" id="GO:0005829">
    <property type="term" value="C:cytosol"/>
    <property type="evidence" value="ECO:0007669"/>
    <property type="project" value="UniProtKB-ARBA"/>
</dbReference>
<dbReference type="GO" id="GO:0004791">
    <property type="term" value="F:thioredoxin-disulfide reductase (NADPH) activity"/>
    <property type="evidence" value="ECO:0007669"/>
    <property type="project" value="UniProtKB-UniRule"/>
</dbReference>
<dbReference type="SUPFAM" id="SSF51905">
    <property type="entry name" value="FAD/NAD(P)-binding domain"/>
    <property type="match status" value="1"/>
</dbReference>
<evidence type="ECO:0000256" key="5">
    <source>
        <dbReference type="ARBA" id="ARBA00023002"/>
    </source>
</evidence>
<comment type="catalytic activity">
    <reaction evidence="8">
        <text>[thioredoxin]-dithiol + NADP(+) = [thioredoxin]-disulfide + NADPH + H(+)</text>
        <dbReference type="Rhea" id="RHEA:20345"/>
        <dbReference type="Rhea" id="RHEA-COMP:10698"/>
        <dbReference type="Rhea" id="RHEA-COMP:10700"/>
        <dbReference type="ChEBI" id="CHEBI:15378"/>
        <dbReference type="ChEBI" id="CHEBI:29950"/>
        <dbReference type="ChEBI" id="CHEBI:50058"/>
        <dbReference type="ChEBI" id="CHEBI:57783"/>
        <dbReference type="ChEBI" id="CHEBI:58349"/>
        <dbReference type="EC" id="1.8.1.9"/>
    </reaction>
</comment>
<dbReference type="GO" id="GO:0032991">
    <property type="term" value="C:protein-containing complex"/>
    <property type="evidence" value="ECO:0007669"/>
    <property type="project" value="UniProtKB-ARBA"/>
</dbReference>
<dbReference type="EMBL" id="CP000436">
    <property type="protein sequence ID" value="ABI25423.1"/>
    <property type="molecule type" value="Genomic_DNA"/>
</dbReference>
<dbReference type="InterPro" id="IPR008255">
    <property type="entry name" value="Pyr_nucl-diS_OxRdtase_2_AS"/>
</dbReference>
<evidence type="ECO:0000256" key="4">
    <source>
        <dbReference type="ARBA" id="ARBA00022827"/>
    </source>
</evidence>
<keyword evidence="9" id="KW-0521">NADP</keyword>
<comment type="similarity">
    <text evidence="1 8">Belongs to the class-II pyridine nucleotide-disulfide oxidoreductase family.</text>
</comment>
<dbReference type="Pfam" id="PF07992">
    <property type="entry name" value="Pyr_redox_2"/>
    <property type="match status" value="1"/>
</dbReference>
<dbReference type="FunFam" id="3.50.50.60:FF:000007">
    <property type="entry name" value="Alkyl hydroperoxide reductase, F subunit"/>
    <property type="match status" value="1"/>
</dbReference>
<evidence type="ECO:0000256" key="6">
    <source>
        <dbReference type="ARBA" id="ARBA00023157"/>
    </source>
</evidence>
<protein>
    <recommendedName>
        <fullName evidence="8">Thioredoxin reductase</fullName>
        <ecNumber evidence="8">1.8.1.9</ecNumber>
    </recommendedName>
</protein>
<dbReference type="EC" id="1.8.1.9" evidence="8"/>
<gene>
    <name evidence="11" type="primary">trxB</name>
    <name evidence="11" type="ordered locus">HS_1148</name>
</gene>
<feature type="domain" description="FAD/NAD(P)-binding" evidence="10">
    <location>
        <begin position="8"/>
        <end position="301"/>
    </location>
</feature>
<dbReference type="PRINTS" id="PR00469">
    <property type="entry name" value="PNDRDTASEII"/>
</dbReference>
<dbReference type="GO" id="GO:0019430">
    <property type="term" value="P:removal of superoxide radicals"/>
    <property type="evidence" value="ECO:0007669"/>
    <property type="project" value="UniProtKB-UniRule"/>
</dbReference>
<keyword evidence="6" id="KW-1015">Disulfide bond</keyword>
<dbReference type="KEGG" id="hso:HS_1148"/>
<proteinExistence type="inferred from homology"/>
<accession>Q0I3Z8</accession>
<dbReference type="eggNOG" id="COG0492">
    <property type="taxonomic scope" value="Bacteria"/>
</dbReference>
<evidence type="ECO:0000256" key="7">
    <source>
        <dbReference type="ARBA" id="ARBA00023284"/>
    </source>
</evidence>
<keyword evidence="4 8" id="KW-0274">FAD</keyword>
<keyword evidence="7 8" id="KW-0676">Redox-active center</keyword>
<name>Q0I3Z8_HISS1</name>
<evidence type="ECO:0000256" key="8">
    <source>
        <dbReference type="RuleBase" id="RU003880"/>
    </source>
</evidence>
<evidence type="ECO:0000256" key="1">
    <source>
        <dbReference type="ARBA" id="ARBA00009333"/>
    </source>
</evidence>
<dbReference type="PANTHER" id="PTHR48105">
    <property type="entry name" value="THIOREDOXIN REDUCTASE 1-RELATED-RELATED"/>
    <property type="match status" value="1"/>
</dbReference>
<dbReference type="AlphaFoldDB" id="Q0I3Z8"/>
<evidence type="ECO:0000256" key="2">
    <source>
        <dbReference type="ARBA" id="ARBA00011738"/>
    </source>
</evidence>
<comment type="cofactor">
    <cofactor evidence="9">
        <name>FAD</name>
        <dbReference type="ChEBI" id="CHEBI:57692"/>
    </cofactor>
    <text evidence="9">Binds 1 FAD per subunit.</text>
</comment>
<reference evidence="11" key="1">
    <citation type="submission" date="2006-08" db="EMBL/GenBank/DDBJ databases">
        <title>Complete genome sequence of Haemophilus somnus 129PT.</title>
        <authorList>
            <person name="Copeland A."/>
            <person name="Lucas S."/>
            <person name="Lapidus A."/>
            <person name="Barry K."/>
            <person name="Glavina del Rio T."/>
            <person name="Hammon N."/>
            <person name="Dalin E."/>
            <person name="Tice H."/>
            <person name="Pitluck S."/>
            <person name="Brettin T.S."/>
            <person name="Bruce D."/>
            <person name="Challacombe J.F."/>
            <person name="Chertkov O."/>
            <person name="Detter J.C."/>
            <person name="Gilna P."/>
            <person name="Han S."/>
            <person name="Misra M."/>
            <person name="Tapia R."/>
            <person name="Thayer N.N."/>
            <person name="Xie G."/>
            <person name="Inzana T.J."/>
            <person name="Duncan A.J."/>
            <person name="Siddaramppa S."/>
            <person name="Richardson P."/>
        </authorList>
    </citation>
    <scope>NUCLEOTIDE SEQUENCE</scope>
    <source>
        <strain evidence="11">129PT</strain>
    </source>
</reference>
<evidence type="ECO:0000256" key="9">
    <source>
        <dbReference type="RuleBase" id="RU003881"/>
    </source>
</evidence>
<comment type="subunit">
    <text evidence="2 8">Homodimer.</text>
</comment>
<dbReference type="InterPro" id="IPR005982">
    <property type="entry name" value="Thioredox_Rdtase"/>
</dbReference>
<evidence type="ECO:0000259" key="10">
    <source>
        <dbReference type="Pfam" id="PF07992"/>
    </source>
</evidence>
<keyword evidence="5 8" id="KW-0560">Oxidoreductase</keyword>
<dbReference type="NCBIfam" id="TIGR01292">
    <property type="entry name" value="TRX_reduct"/>
    <property type="match status" value="1"/>
</dbReference>
<evidence type="ECO:0000313" key="11">
    <source>
        <dbReference type="EMBL" id="ABI25423.1"/>
    </source>
</evidence>
<dbReference type="InterPro" id="IPR050097">
    <property type="entry name" value="Ferredoxin-NADP_redctase_2"/>
</dbReference>
<dbReference type="Gene3D" id="3.50.50.60">
    <property type="entry name" value="FAD/NAD(P)-binding domain"/>
    <property type="match status" value="2"/>
</dbReference>
<dbReference type="InterPro" id="IPR023753">
    <property type="entry name" value="FAD/NAD-binding_dom"/>
</dbReference>
<dbReference type="PRINTS" id="PR00368">
    <property type="entry name" value="FADPNR"/>
</dbReference>
<sequence>MSDFKHSQLLILGSGPAGYTAAIYAARANLKPVLVTGLQQGGQLTTTTEIENWPGDFGDTTGPELMQRMLQHAEKFDTEIVFDHINNVDLSERPFKLFGDAGAYSCDALIIATGASARYLGLPSEETYKGRGVSACATCDGFFYRNKPVAVVGGGNTAVEEALYLANIASEVHLIHRRDTFRAEKILIDRLNKKVEEGKIILHTNRTLAEVLGDNMGVTGIRLKNTQTENVEDLKLEGVFIAIGHAPNTELFANQLELNNGYIVVKSGLEGNATATSVQGVFAAGDVMDHNYRQAITSAGTGCMAALDAERFLDTQK</sequence>
<dbReference type="InterPro" id="IPR036188">
    <property type="entry name" value="FAD/NAD-bd_sf"/>
</dbReference>